<feature type="compositionally biased region" description="Low complexity" evidence="1">
    <location>
        <begin position="682"/>
        <end position="693"/>
    </location>
</feature>
<feature type="compositionally biased region" description="Basic and acidic residues" evidence="1">
    <location>
        <begin position="406"/>
        <end position="421"/>
    </location>
</feature>
<feature type="compositionally biased region" description="Polar residues" evidence="1">
    <location>
        <begin position="1078"/>
        <end position="1098"/>
    </location>
</feature>
<dbReference type="GO" id="GO:0048513">
    <property type="term" value="P:animal organ development"/>
    <property type="evidence" value="ECO:0007669"/>
    <property type="project" value="TreeGrafter"/>
</dbReference>
<feature type="compositionally biased region" description="Basic and acidic residues" evidence="1">
    <location>
        <begin position="880"/>
        <end position="892"/>
    </location>
</feature>
<dbReference type="GO" id="GO:0005634">
    <property type="term" value="C:nucleus"/>
    <property type="evidence" value="ECO:0007669"/>
    <property type="project" value="TreeGrafter"/>
</dbReference>
<feature type="region of interest" description="Disordered" evidence="1">
    <location>
        <begin position="642"/>
        <end position="706"/>
    </location>
</feature>
<feature type="region of interest" description="Disordered" evidence="1">
    <location>
        <begin position="914"/>
        <end position="962"/>
    </location>
</feature>
<protein>
    <submittedName>
        <fullName evidence="2">Uncharacterized protein</fullName>
    </submittedName>
</protein>
<dbReference type="PANTHER" id="PTHR23186:SF4">
    <property type="entry name" value="GH22790P"/>
    <property type="match status" value="1"/>
</dbReference>
<evidence type="ECO:0000256" key="1">
    <source>
        <dbReference type="SAM" id="MobiDB-lite"/>
    </source>
</evidence>
<feature type="region of interest" description="Disordered" evidence="1">
    <location>
        <begin position="1058"/>
        <end position="1098"/>
    </location>
</feature>
<feature type="compositionally biased region" description="Low complexity" evidence="1">
    <location>
        <begin position="566"/>
        <end position="580"/>
    </location>
</feature>
<dbReference type="EMBL" id="KA645767">
    <property type="protein sequence ID" value="AFP60396.1"/>
    <property type="molecule type" value="mRNA"/>
</dbReference>
<feature type="compositionally biased region" description="Polar residues" evidence="1">
    <location>
        <begin position="987"/>
        <end position="1001"/>
    </location>
</feature>
<evidence type="ECO:0000313" key="2">
    <source>
        <dbReference type="EMBL" id="AFP60396.1"/>
    </source>
</evidence>
<feature type="region of interest" description="Disordered" evidence="1">
    <location>
        <begin position="880"/>
        <end position="902"/>
    </location>
</feature>
<reference evidence="2" key="1">
    <citation type="submission" date="2012-08" db="EMBL/GenBank/DDBJ databases">
        <title>Transcriptome of adult Musca domestica launches a platform for comparative house fly gene expression and characterization of differential gene expression among resistant and susceptible house flies.</title>
        <authorList>
            <person name="Liu N."/>
            <person name="Zhang L."/>
            <person name="Li M."/>
            <person name="Reid W."/>
        </authorList>
    </citation>
    <scope>NUCLEOTIDE SEQUENCE</scope>
    <source>
        <strain evidence="2">ALHF</strain>
        <tissue evidence="2">Whole body</tissue>
    </source>
</reference>
<dbReference type="AlphaFoldDB" id="T1PAK6"/>
<feature type="compositionally biased region" description="Basic residues" evidence="1">
    <location>
        <begin position="647"/>
        <end position="657"/>
    </location>
</feature>
<feature type="region of interest" description="Disordered" evidence="1">
    <location>
        <begin position="566"/>
        <end position="620"/>
    </location>
</feature>
<accession>T1PAK6</accession>
<feature type="region of interest" description="Disordered" evidence="1">
    <location>
        <begin position="1"/>
        <end position="31"/>
    </location>
</feature>
<feature type="compositionally biased region" description="Low complexity" evidence="1">
    <location>
        <begin position="326"/>
        <end position="354"/>
    </location>
</feature>
<feature type="compositionally biased region" description="Polar residues" evidence="1">
    <location>
        <begin position="1"/>
        <end position="19"/>
    </location>
</feature>
<dbReference type="Pfam" id="PF15279">
    <property type="entry name" value="SOBP"/>
    <property type="match status" value="1"/>
</dbReference>
<organism evidence="2">
    <name type="scientific">Musca domestica</name>
    <name type="common">House fly</name>
    <dbReference type="NCBI Taxonomy" id="7370"/>
    <lineage>
        <taxon>Eukaryota</taxon>
        <taxon>Metazoa</taxon>
        <taxon>Ecdysozoa</taxon>
        <taxon>Arthropoda</taxon>
        <taxon>Hexapoda</taxon>
        <taxon>Insecta</taxon>
        <taxon>Pterygota</taxon>
        <taxon>Neoptera</taxon>
        <taxon>Endopterygota</taxon>
        <taxon>Diptera</taxon>
        <taxon>Brachycera</taxon>
        <taxon>Muscomorpha</taxon>
        <taxon>Muscoidea</taxon>
        <taxon>Muscidae</taxon>
        <taxon>Musca</taxon>
    </lineage>
</organism>
<name>T1PAK6_MUSDO</name>
<feature type="compositionally biased region" description="Polar residues" evidence="1">
    <location>
        <begin position="606"/>
        <end position="619"/>
    </location>
</feature>
<proteinExistence type="evidence at transcript level"/>
<dbReference type="InterPro" id="IPR026092">
    <property type="entry name" value="RAI2/SOBP"/>
</dbReference>
<feature type="compositionally biased region" description="Low complexity" evidence="1">
    <location>
        <begin position="371"/>
        <end position="398"/>
    </location>
</feature>
<feature type="region of interest" description="Disordered" evidence="1">
    <location>
        <begin position="150"/>
        <end position="172"/>
    </location>
</feature>
<sequence>MASLQQKRPSISNWFSSLRRQPKNKKSSNSLYDVDKQYQRSCIDLPSSTFYVNQKPYCPAPGTSTDNLIDNERKSRTASICARCCCAITPKSRSHTPPLSPNTVTSSSSSSNDTSATITPDSTTPTTCSPPRSPSINPYASIASYKTPCDATTPTTPTSTTTFKEPPSPYDNVVTPPAIPCSTFETQQRQNVEIVRLESTGSSTKSYHAASCPSSAPCTPKSPLSQCNSPPILTHKTEFLRSTTITSTRTIMVSRPVELIISAKGELISAKAKAIEKSARSSSLGCVLDDPVEHIIPISTPTSPLSGSTPLILDSANNEFKFIDDSSTSQSENERNSQQSSTAMDGQQQQQQQQNDHLRTSLAGGSSATKNNHNSIANTTSNNNNNTTTCSSTTTRNNYRGNDSTASDHDTRSSRDDDSKSPHSTGLLTAAPSAFDEKSENCCWCRRPVPENAPEFLTTSDGPRYCSESCFTQSRRASFKKAKTCDWCKHIRHAVSYVDFHDGATQLQFCSDKCLNQYKMQIFCKETQAHLDMNPHLKEQGLEAASNGANLITPDLWLKNCRSRSASPASTVSTSPIPSSCGGNLTERPVMRPNSPLSPPGKLTAGGNNPTQHSTSVSGTYKPLISVAPVSKLMSKSPGIIASARQSPKHNRKKRPLKACPSTEVLNNRPEPKAGASGNSCPSLKPKSLLPPLAEATRGGSLTQNQTPSLTQFAASCVQDLHMNVPPLSPMLESPAGSQPSTPHNLPPPPGMATNGGGGRSTTIPTAFFATPPNLGTASQAGPLPPPPIGAAFPPRPPPSFMATPGGPWPRFLGNFMGLPQAPSVIPPDLSAFNALVGTPPPVTVMVPYPVIIPLPIPIPVPLPVVDFYKAYMTAEERQKFDEQQNIKKESAADNCSANDEPLDFTKTKECCQENNEIPNETRKSSFSPGEAAEETREEQPEEEPETSQTNTTTNSPSNEDGVAASTILHCVISSASPPEKSRNQEENSPSASGHTQTTEEVNADDTTNEENNQRLPKLKITRLQTKRTLIQTKESECSRPLRKRKRIIDCDFQKIATTKESFDDEDNDDETHKNCEPPNNTRTTTDVEIVKGQQNNK</sequence>
<feature type="compositionally biased region" description="Low complexity" evidence="1">
    <location>
        <begin position="150"/>
        <end position="165"/>
    </location>
</feature>
<dbReference type="VEuPathDB" id="VectorBase:MDOA002562"/>
<feature type="region of interest" description="Disordered" evidence="1">
    <location>
        <begin position="726"/>
        <end position="763"/>
    </location>
</feature>
<feature type="region of interest" description="Disordered" evidence="1">
    <location>
        <begin position="92"/>
        <end position="134"/>
    </location>
</feature>
<dbReference type="PANTHER" id="PTHR23186">
    <property type="entry name" value="RETINOIC ACID-INDUCED PROTEIN 2"/>
    <property type="match status" value="1"/>
</dbReference>
<dbReference type="VEuPathDB" id="VectorBase:MDOMA2_012499"/>
<feature type="compositionally biased region" description="Low complexity" evidence="1">
    <location>
        <begin position="101"/>
        <end position="130"/>
    </location>
</feature>
<feature type="region of interest" description="Disordered" evidence="1">
    <location>
        <begin position="325"/>
        <end position="431"/>
    </location>
</feature>
<feature type="compositionally biased region" description="Low complexity" evidence="1">
    <location>
        <begin position="947"/>
        <end position="960"/>
    </location>
</feature>
<feature type="region of interest" description="Disordered" evidence="1">
    <location>
        <begin position="977"/>
        <end position="1019"/>
    </location>
</feature>